<dbReference type="Proteomes" id="UP001595729">
    <property type="component" value="Unassembled WGS sequence"/>
</dbReference>
<evidence type="ECO:0000313" key="3">
    <source>
        <dbReference type="Proteomes" id="UP001595729"/>
    </source>
</evidence>
<keyword evidence="1" id="KW-0812">Transmembrane</keyword>
<protein>
    <submittedName>
        <fullName evidence="2">Uncharacterized protein</fullName>
    </submittedName>
</protein>
<proteinExistence type="predicted"/>
<evidence type="ECO:0000256" key="1">
    <source>
        <dbReference type="SAM" id="Phobius"/>
    </source>
</evidence>
<accession>A0ABV7W5C6</accession>
<name>A0ABV7W5C6_9BURK</name>
<comment type="caution">
    <text evidence="2">The sequence shown here is derived from an EMBL/GenBank/DDBJ whole genome shotgun (WGS) entry which is preliminary data.</text>
</comment>
<keyword evidence="1" id="KW-1133">Transmembrane helix</keyword>
<feature type="transmembrane region" description="Helical" evidence="1">
    <location>
        <begin position="6"/>
        <end position="23"/>
    </location>
</feature>
<keyword evidence="1" id="KW-0472">Membrane</keyword>
<dbReference type="RefSeq" id="WP_382175447.1">
    <property type="nucleotide sequence ID" value="NZ_JBHRXX010000007.1"/>
</dbReference>
<gene>
    <name evidence="2" type="ORF">ACFOPI_15275</name>
</gene>
<sequence length="251" mass="27780">MDLTAFVFLAPFAFLALVLWIATRTARRHREQAQGQLTADAAARVWTFENGTEGLFDLQRWSGHTDGHHWTAEYRRGRHRKSSGPTRTHRLRWWTEGFGGPTTPILLIGVPRGKELPALQLTEGEGLLATMAQKAAGFALDKALDAHFGEDAGRQIDARALRMVEGVGLPGFLPMAVDIAQARYWLDQPAHRQALLAQVDDAASAFSNEQDRPWVLLLGRRLMLAQPVAVRSTADLDRLVRAGAALAEAFR</sequence>
<keyword evidence="3" id="KW-1185">Reference proteome</keyword>
<organism evidence="2 3">
    <name type="scientific">Hydrogenophaga luteola</name>
    <dbReference type="NCBI Taxonomy" id="1591122"/>
    <lineage>
        <taxon>Bacteria</taxon>
        <taxon>Pseudomonadati</taxon>
        <taxon>Pseudomonadota</taxon>
        <taxon>Betaproteobacteria</taxon>
        <taxon>Burkholderiales</taxon>
        <taxon>Comamonadaceae</taxon>
        <taxon>Hydrogenophaga</taxon>
    </lineage>
</organism>
<dbReference type="EMBL" id="JBHRXX010000007">
    <property type="protein sequence ID" value="MFC3684965.1"/>
    <property type="molecule type" value="Genomic_DNA"/>
</dbReference>
<evidence type="ECO:0000313" key="2">
    <source>
        <dbReference type="EMBL" id="MFC3684965.1"/>
    </source>
</evidence>
<reference evidence="3" key="1">
    <citation type="journal article" date="2019" name="Int. J. Syst. Evol. Microbiol.">
        <title>The Global Catalogue of Microorganisms (GCM) 10K type strain sequencing project: providing services to taxonomists for standard genome sequencing and annotation.</title>
        <authorList>
            <consortium name="The Broad Institute Genomics Platform"/>
            <consortium name="The Broad Institute Genome Sequencing Center for Infectious Disease"/>
            <person name="Wu L."/>
            <person name="Ma J."/>
        </authorList>
    </citation>
    <scope>NUCLEOTIDE SEQUENCE [LARGE SCALE GENOMIC DNA]</scope>
    <source>
        <strain evidence="3">KCTC 42501</strain>
    </source>
</reference>